<comment type="caution">
    <text evidence="6">The sequence shown here is derived from an EMBL/GenBank/DDBJ whole genome shotgun (WGS) entry which is preliminary data.</text>
</comment>
<name>A0AA90NGE7_9ACTN</name>
<keyword evidence="1 3" id="KW-0238">DNA-binding</keyword>
<evidence type="ECO:0000256" key="1">
    <source>
        <dbReference type="ARBA" id="ARBA00023125"/>
    </source>
</evidence>
<sequence>MRAIWTGELSFGLVNVPVKVYSAIESHDAKSHQVDAKDGVRIRYKRVREGTDDEVEFANIANAYEADSGDTVILSKEDIKSMPVERHREISVTEFVPREDVDPIMFDKPYYLEPSSKSPKAYVLLRQALQETDRLAICTFTLRNRTRLCALRVVGNVMVLQTLLWPDEIRTPEFPSLTEDVKIRPQELAMAASLIDSMATDFDPEQYEDDYQVQLQQLIEAKSTGETAFPDAPDEAGDEDDEVADLLAALRASVKSRESGKPAKTAEKKPARKREAS</sequence>
<dbReference type="PANTHER" id="PTHR41251:SF1">
    <property type="entry name" value="NON-HOMOLOGOUS END JOINING PROTEIN KU"/>
    <property type="match status" value="1"/>
</dbReference>
<accession>A0AA90NGE7</accession>
<keyword evidence="3" id="KW-0227">DNA damage</keyword>
<dbReference type="PIRSF" id="PIRSF006493">
    <property type="entry name" value="Prok_Ku"/>
    <property type="match status" value="1"/>
</dbReference>
<organism evidence="6 7">
    <name type="scientific">Tsukamurella strandjordii</name>
    <dbReference type="NCBI Taxonomy" id="147577"/>
    <lineage>
        <taxon>Bacteria</taxon>
        <taxon>Bacillati</taxon>
        <taxon>Actinomycetota</taxon>
        <taxon>Actinomycetes</taxon>
        <taxon>Mycobacteriales</taxon>
        <taxon>Tsukamurellaceae</taxon>
        <taxon>Tsukamurella</taxon>
    </lineage>
</organism>
<dbReference type="NCBIfam" id="TIGR02772">
    <property type="entry name" value="Ku_bact"/>
    <property type="match status" value="1"/>
</dbReference>
<dbReference type="FunFam" id="2.40.290.10:FF:000004">
    <property type="entry name" value="Non-homologous end joining protein Ku"/>
    <property type="match status" value="1"/>
</dbReference>
<dbReference type="Pfam" id="PF02735">
    <property type="entry name" value="Ku"/>
    <property type="match status" value="1"/>
</dbReference>
<evidence type="ECO:0000256" key="3">
    <source>
        <dbReference type="HAMAP-Rule" id="MF_01875"/>
    </source>
</evidence>
<evidence type="ECO:0000313" key="6">
    <source>
        <dbReference type="EMBL" id="MDP0399942.1"/>
    </source>
</evidence>
<feature type="domain" description="Ku" evidence="5">
    <location>
        <begin position="52"/>
        <end position="180"/>
    </location>
</feature>
<dbReference type="SUPFAM" id="SSF100939">
    <property type="entry name" value="SPOC domain-like"/>
    <property type="match status" value="1"/>
</dbReference>
<reference evidence="6" key="1">
    <citation type="submission" date="2023-08" db="EMBL/GenBank/DDBJ databases">
        <title>The draft genome of Tsukamurella strandjordii strain 050030.</title>
        <authorList>
            <person name="Zhao F."/>
            <person name="Feng Y."/>
            <person name="Zong Z."/>
        </authorList>
    </citation>
    <scope>NUCLEOTIDE SEQUENCE</scope>
    <source>
        <strain evidence="6">050030</strain>
    </source>
</reference>
<dbReference type="GO" id="GO:0003690">
    <property type="term" value="F:double-stranded DNA binding"/>
    <property type="evidence" value="ECO:0007669"/>
    <property type="project" value="UniProtKB-UniRule"/>
</dbReference>
<keyword evidence="2 3" id="KW-0233">DNA recombination</keyword>
<dbReference type="PANTHER" id="PTHR41251">
    <property type="entry name" value="NON-HOMOLOGOUS END JOINING PROTEIN KU"/>
    <property type="match status" value="1"/>
</dbReference>
<dbReference type="AlphaFoldDB" id="A0AA90NGE7"/>
<gene>
    <name evidence="3" type="primary">ku</name>
    <name evidence="6" type="ORF">Q7X28_18665</name>
</gene>
<dbReference type="InterPro" id="IPR009187">
    <property type="entry name" value="Prok_Ku"/>
</dbReference>
<dbReference type="EMBL" id="JAUTIX010000008">
    <property type="protein sequence ID" value="MDP0399942.1"/>
    <property type="molecule type" value="Genomic_DNA"/>
</dbReference>
<evidence type="ECO:0000256" key="2">
    <source>
        <dbReference type="ARBA" id="ARBA00023172"/>
    </source>
</evidence>
<dbReference type="SMART" id="SM00559">
    <property type="entry name" value="Ku78"/>
    <property type="match status" value="1"/>
</dbReference>
<keyword evidence="7" id="KW-1185">Reference proteome</keyword>
<proteinExistence type="inferred from homology"/>
<evidence type="ECO:0000313" key="7">
    <source>
        <dbReference type="Proteomes" id="UP001178281"/>
    </source>
</evidence>
<comment type="function">
    <text evidence="3">With LigD forms a non-homologous end joining (NHEJ) DNA repair enzyme, which repairs dsDNA breaks with reduced fidelity. Binds linear dsDNA with 5'- and 3'- overhangs but not closed circular dsDNA nor ssDNA. Recruits and stimulates the ligase activity of LigD.</text>
</comment>
<dbReference type="Gene3D" id="2.40.290.10">
    <property type="match status" value="1"/>
</dbReference>
<dbReference type="CDD" id="cd00789">
    <property type="entry name" value="KU_like"/>
    <property type="match status" value="1"/>
</dbReference>
<protein>
    <recommendedName>
        <fullName evidence="3">Non-homologous end joining protein Ku</fullName>
    </recommendedName>
</protein>
<dbReference type="HAMAP" id="MF_01875">
    <property type="entry name" value="Prokaryotic_Ku"/>
    <property type="match status" value="1"/>
</dbReference>
<dbReference type="InterPro" id="IPR016194">
    <property type="entry name" value="SPOC-like_C_dom_sf"/>
</dbReference>
<dbReference type="RefSeq" id="WP_305112438.1">
    <property type="nucleotide sequence ID" value="NZ_BAAAII010000009.1"/>
</dbReference>
<feature type="region of interest" description="Disordered" evidence="4">
    <location>
        <begin position="252"/>
        <end position="277"/>
    </location>
</feature>
<comment type="similarity">
    <text evidence="3">Belongs to the prokaryotic Ku family.</text>
</comment>
<dbReference type="InterPro" id="IPR006164">
    <property type="entry name" value="DNA_bd_Ku70/Ku80"/>
</dbReference>
<evidence type="ECO:0000259" key="5">
    <source>
        <dbReference type="SMART" id="SM00559"/>
    </source>
</evidence>
<dbReference type="GO" id="GO:0006310">
    <property type="term" value="P:DNA recombination"/>
    <property type="evidence" value="ECO:0007669"/>
    <property type="project" value="UniProtKB-KW"/>
</dbReference>
<keyword evidence="3" id="KW-0234">DNA repair</keyword>
<comment type="subunit">
    <text evidence="3">Homodimer. Interacts with LigD.</text>
</comment>
<feature type="compositionally biased region" description="Basic and acidic residues" evidence="4">
    <location>
        <begin position="255"/>
        <end position="277"/>
    </location>
</feature>
<dbReference type="GO" id="GO:0006303">
    <property type="term" value="P:double-strand break repair via nonhomologous end joining"/>
    <property type="evidence" value="ECO:0007669"/>
    <property type="project" value="UniProtKB-UniRule"/>
</dbReference>
<dbReference type="Proteomes" id="UP001178281">
    <property type="component" value="Unassembled WGS sequence"/>
</dbReference>
<evidence type="ECO:0000256" key="4">
    <source>
        <dbReference type="SAM" id="MobiDB-lite"/>
    </source>
</evidence>